<dbReference type="HAMAP" id="MF_01374">
    <property type="entry name" value="Glyoxalase_2"/>
    <property type="match status" value="1"/>
</dbReference>
<keyword evidence="4 7" id="KW-0479">Metal-binding</keyword>
<dbReference type="Pfam" id="PF16123">
    <property type="entry name" value="HAGH_C"/>
    <property type="match status" value="1"/>
</dbReference>
<dbReference type="AlphaFoldDB" id="A0A9E7ZJR3"/>
<keyword evidence="6 7" id="KW-0862">Zinc</keyword>
<dbReference type="NCBIfam" id="TIGR03413">
    <property type="entry name" value="GSH_gloB"/>
    <property type="match status" value="1"/>
</dbReference>
<comment type="cofactor">
    <cofactor evidence="7">
        <name>Zn(2+)</name>
        <dbReference type="ChEBI" id="CHEBI:29105"/>
    </cofactor>
    <text evidence="7">Binds 2 Zn(2+) ions per subunit.</text>
</comment>
<evidence type="ECO:0000256" key="1">
    <source>
        <dbReference type="ARBA" id="ARBA00001623"/>
    </source>
</evidence>
<dbReference type="SUPFAM" id="SSF56281">
    <property type="entry name" value="Metallo-hydrolase/oxidoreductase"/>
    <property type="match status" value="1"/>
</dbReference>
<feature type="binding site" evidence="7">
    <location>
        <position position="134"/>
    </location>
    <ligand>
        <name>Zn(2+)</name>
        <dbReference type="ChEBI" id="CHEBI:29105"/>
        <label>1</label>
    </ligand>
</feature>
<keyword evidence="5 7" id="KW-0378">Hydrolase</keyword>
<sequence>MAHARHLTACRSGGPTLPEEAMPLDLHVFRTLNDNAGALLHDPASGACAAIDVPDAGETLAAAKAKGWTISDIFITHAHHDHTQGVAEVKQATGANVVGPADARTSAPLDRVLGEGDTVTFGGESFEIWHTPGHSDGHLSFVGRGAKLALVGDVVFVMGCGRVQPGQMERMWTSLSRLMALPGDVRLLGGHDYTLSNARFARSVDSANEALKARFAEAEKAKAEGRFWALTTVAEEKATNPFFRAAEPALAKAIGLVGAAPGEIFAALREAKNRF</sequence>
<organism evidence="9">
    <name type="scientific">Bosea sp. NBC_00436</name>
    <dbReference type="NCBI Taxonomy" id="2969620"/>
    <lineage>
        <taxon>Bacteria</taxon>
        <taxon>Pseudomonadati</taxon>
        <taxon>Pseudomonadota</taxon>
        <taxon>Alphaproteobacteria</taxon>
        <taxon>Hyphomicrobiales</taxon>
        <taxon>Boseaceae</taxon>
        <taxon>Bosea</taxon>
    </lineage>
</organism>
<name>A0A9E7ZJR3_9HYPH</name>
<reference evidence="9" key="1">
    <citation type="submission" date="2022-08" db="EMBL/GenBank/DDBJ databases">
        <title>Complete Genome Sequences of 2 Bosea sp. soil isolates.</title>
        <authorList>
            <person name="Alvarez Arevalo M."/>
            <person name="Sterndorff E.B."/>
            <person name="Faurdal D."/>
            <person name="Joergensen T.S."/>
            <person name="Weber T."/>
        </authorList>
    </citation>
    <scope>NUCLEOTIDE SEQUENCE</scope>
    <source>
        <strain evidence="9">NBC_00436</strain>
    </source>
</reference>
<feature type="binding site" evidence="7">
    <location>
        <position position="191"/>
    </location>
    <ligand>
        <name>Zn(2+)</name>
        <dbReference type="ChEBI" id="CHEBI:29105"/>
        <label>2</label>
    </ligand>
</feature>
<dbReference type="Gene3D" id="3.60.15.10">
    <property type="entry name" value="Ribonuclease Z/Hydroxyacylglutathione hydrolase-like"/>
    <property type="match status" value="1"/>
</dbReference>
<dbReference type="EC" id="3.1.2.6" evidence="7"/>
<evidence type="ECO:0000256" key="5">
    <source>
        <dbReference type="ARBA" id="ARBA00022801"/>
    </source>
</evidence>
<dbReference type="InterPro" id="IPR017782">
    <property type="entry name" value="Hydroxyacylglutathione_Hdrlase"/>
</dbReference>
<evidence type="ECO:0000256" key="4">
    <source>
        <dbReference type="ARBA" id="ARBA00022723"/>
    </source>
</evidence>
<dbReference type="CDD" id="cd07723">
    <property type="entry name" value="hydroxyacylglutathione_hydrolase_MBL-fold"/>
    <property type="match status" value="1"/>
</dbReference>
<comment type="pathway">
    <text evidence="2 7">Secondary metabolite metabolism; methylglyoxal degradation; (R)-lactate from methylglyoxal: step 2/2.</text>
</comment>
<gene>
    <name evidence="7 9" type="primary">gloB</name>
    <name evidence="9" type="ORF">NWE54_20365</name>
</gene>
<feature type="binding site" evidence="7">
    <location>
        <position position="79"/>
    </location>
    <ligand>
        <name>Zn(2+)</name>
        <dbReference type="ChEBI" id="CHEBI:29105"/>
        <label>1</label>
    </ligand>
</feature>
<evidence type="ECO:0000259" key="8">
    <source>
        <dbReference type="SMART" id="SM00849"/>
    </source>
</evidence>
<comment type="catalytic activity">
    <reaction evidence="1 7">
        <text>an S-(2-hydroxyacyl)glutathione + H2O = a 2-hydroxy carboxylate + glutathione + H(+)</text>
        <dbReference type="Rhea" id="RHEA:21864"/>
        <dbReference type="ChEBI" id="CHEBI:15377"/>
        <dbReference type="ChEBI" id="CHEBI:15378"/>
        <dbReference type="ChEBI" id="CHEBI:57925"/>
        <dbReference type="ChEBI" id="CHEBI:58896"/>
        <dbReference type="ChEBI" id="CHEBI:71261"/>
        <dbReference type="EC" id="3.1.2.6"/>
    </reaction>
</comment>
<dbReference type="InterPro" id="IPR032282">
    <property type="entry name" value="HAGH_C"/>
</dbReference>
<evidence type="ECO:0000313" key="9">
    <source>
        <dbReference type="EMBL" id="UZF86138.1"/>
    </source>
</evidence>
<evidence type="ECO:0000256" key="3">
    <source>
        <dbReference type="ARBA" id="ARBA00006759"/>
    </source>
</evidence>
<dbReference type="GO" id="GO:0004416">
    <property type="term" value="F:hydroxyacylglutathione hydrolase activity"/>
    <property type="evidence" value="ECO:0007669"/>
    <property type="project" value="UniProtKB-UniRule"/>
</dbReference>
<comment type="subunit">
    <text evidence="7">Monomer.</text>
</comment>
<feature type="binding site" evidence="7">
    <location>
        <position position="82"/>
    </location>
    <ligand>
        <name>Zn(2+)</name>
        <dbReference type="ChEBI" id="CHEBI:29105"/>
        <label>2</label>
    </ligand>
</feature>
<feature type="domain" description="Metallo-beta-lactamase" evidence="8">
    <location>
        <begin position="34"/>
        <end position="191"/>
    </location>
</feature>
<dbReference type="Pfam" id="PF00753">
    <property type="entry name" value="Lactamase_B"/>
    <property type="match status" value="1"/>
</dbReference>
<dbReference type="GO" id="GO:0046872">
    <property type="term" value="F:metal ion binding"/>
    <property type="evidence" value="ECO:0007669"/>
    <property type="project" value="UniProtKB-KW"/>
</dbReference>
<dbReference type="InterPro" id="IPR050110">
    <property type="entry name" value="Glyoxalase_II_hydrolase"/>
</dbReference>
<comment type="similarity">
    <text evidence="3 7">Belongs to the metallo-beta-lactamase superfamily. Glyoxalase II family.</text>
</comment>
<dbReference type="SMART" id="SM00849">
    <property type="entry name" value="Lactamase_B"/>
    <property type="match status" value="1"/>
</dbReference>
<dbReference type="PANTHER" id="PTHR43705">
    <property type="entry name" value="HYDROXYACYLGLUTATHIONE HYDROLASE"/>
    <property type="match status" value="1"/>
</dbReference>
<dbReference type="InterPro" id="IPR036866">
    <property type="entry name" value="RibonucZ/Hydroxyglut_hydro"/>
</dbReference>
<proteinExistence type="inferred from homology"/>
<feature type="binding site" evidence="7">
    <location>
        <position position="81"/>
    </location>
    <ligand>
        <name>Zn(2+)</name>
        <dbReference type="ChEBI" id="CHEBI:29105"/>
        <label>2</label>
    </ligand>
</feature>
<evidence type="ECO:0000256" key="7">
    <source>
        <dbReference type="HAMAP-Rule" id="MF_01374"/>
    </source>
</evidence>
<feature type="binding site" evidence="7">
    <location>
        <position position="153"/>
    </location>
    <ligand>
        <name>Zn(2+)</name>
        <dbReference type="ChEBI" id="CHEBI:29105"/>
        <label>2</label>
    </ligand>
</feature>
<comment type="function">
    <text evidence="7">Thiolesterase that catalyzes the hydrolysis of S-D-lactoyl-glutathione to form glutathione and D-lactic acid.</text>
</comment>
<evidence type="ECO:0000256" key="2">
    <source>
        <dbReference type="ARBA" id="ARBA00004963"/>
    </source>
</evidence>
<dbReference type="EMBL" id="CP102774">
    <property type="protein sequence ID" value="UZF86138.1"/>
    <property type="molecule type" value="Genomic_DNA"/>
</dbReference>
<evidence type="ECO:0000256" key="6">
    <source>
        <dbReference type="ARBA" id="ARBA00022833"/>
    </source>
</evidence>
<dbReference type="InterPro" id="IPR001279">
    <property type="entry name" value="Metallo-B-lactamas"/>
</dbReference>
<feature type="binding site" evidence="7">
    <location>
        <position position="77"/>
    </location>
    <ligand>
        <name>Zn(2+)</name>
        <dbReference type="ChEBI" id="CHEBI:29105"/>
        <label>1</label>
    </ligand>
</feature>
<protein>
    <recommendedName>
        <fullName evidence="7">Hydroxyacylglutathione hydrolase</fullName>
        <ecNumber evidence="7">3.1.2.6</ecNumber>
    </recommendedName>
    <alternativeName>
        <fullName evidence="7">Glyoxalase II</fullName>
        <shortName evidence="7">Glx II</shortName>
    </alternativeName>
</protein>
<dbReference type="GO" id="GO:0019243">
    <property type="term" value="P:methylglyoxal catabolic process to D-lactate via S-lactoyl-glutathione"/>
    <property type="evidence" value="ECO:0007669"/>
    <property type="project" value="UniProtKB-UniRule"/>
</dbReference>
<dbReference type="PANTHER" id="PTHR43705:SF1">
    <property type="entry name" value="HYDROXYACYLGLUTATHIONE HYDROLASE GLOB"/>
    <property type="match status" value="1"/>
</dbReference>
<dbReference type="InterPro" id="IPR035680">
    <property type="entry name" value="Clx_II_MBL"/>
</dbReference>
<feature type="binding site" evidence="7">
    <location>
        <position position="153"/>
    </location>
    <ligand>
        <name>Zn(2+)</name>
        <dbReference type="ChEBI" id="CHEBI:29105"/>
        <label>1</label>
    </ligand>
</feature>
<accession>A0A9E7ZJR3</accession>